<dbReference type="PANTHER" id="PTHR10098:SF108">
    <property type="entry name" value="TETRATRICOPEPTIDE REPEAT PROTEIN 28"/>
    <property type="match status" value="1"/>
</dbReference>
<feature type="repeat" description="TPR" evidence="1">
    <location>
        <begin position="78"/>
        <end position="111"/>
    </location>
</feature>
<feature type="domain" description="CHAT" evidence="2">
    <location>
        <begin position="751"/>
        <end position="1052"/>
    </location>
</feature>
<dbReference type="SMART" id="SM00028">
    <property type="entry name" value="TPR"/>
    <property type="match status" value="12"/>
</dbReference>
<feature type="repeat" description="TPR" evidence="1">
    <location>
        <begin position="336"/>
        <end position="369"/>
    </location>
</feature>
<evidence type="ECO:0000259" key="2">
    <source>
        <dbReference type="Pfam" id="PF12770"/>
    </source>
</evidence>
<dbReference type="Gene3D" id="1.25.40.10">
    <property type="entry name" value="Tetratricopeptide repeat domain"/>
    <property type="match status" value="3"/>
</dbReference>
<reference evidence="3" key="1">
    <citation type="submission" date="2021-05" db="EMBL/GenBank/DDBJ databases">
        <authorList>
            <person name="Pietrasiak N."/>
            <person name="Ward R."/>
            <person name="Stajich J.E."/>
            <person name="Kurbessoian T."/>
        </authorList>
    </citation>
    <scope>NUCLEOTIDE SEQUENCE</scope>
    <source>
        <strain evidence="3">GSE-NOS-MK-12-04C</strain>
    </source>
</reference>
<dbReference type="PROSITE" id="PS50005">
    <property type="entry name" value="TPR"/>
    <property type="match status" value="10"/>
</dbReference>
<dbReference type="InterPro" id="IPR011990">
    <property type="entry name" value="TPR-like_helical_dom_sf"/>
</dbReference>
<dbReference type="InterPro" id="IPR019734">
    <property type="entry name" value="TPR_rpt"/>
</dbReference>
<feature type="repeat" description="TPR" evidence="1">
    <location>
        <begin position="216"/>
        <end position="249"/>
    </location>
</feature>
<dbReference type="PROSITE" id="PS50293">
    <property type="entry name" value="TPR_REGION"/>
    <property type="match status" value="2"/>
</dbReference>
<reference evidence="3" key="2">
    <citation type="journal article" date="2022" name="Microbiol. Resour. Announc.">
        <title>Metagenome Sequencing to Explore Phylogenomics of Terrestrial Cyanobacteria.</title>
        <authorList>
            <person name="Ward R.D."/>
            <person name="Stajich J.E."/>
            <person name="Johansen J.R."/>
            <person name="Huntemann M."/>
            <person name="Clum A."/>
            <person name="Foster B."/>
            <person name="Foster B."/>
            <person name="Roux S."/>
            <person name="Palaniappan K."/>
            <person name="Varghese N."/>
            <person name="Mukherjee S."/>
            <person name="Reddy T.B.K."/>
            <person name="Daum C."/>
            <person name="Copeland A."/>
            <person name="Chen I.A."/>
            <person name="Ivanova N.N."/>
            <person name="Kyrpides N.C."/>
            <person name="Shapiro N."/>
            <person name="Eloe-Fadrosh E.A."/>
            <person name="Pietrasiak N."/>
        </authorList>
    </citation>
    <scope>NUCLEOTIDE SEQUENCE</scope>
    <source>
        <strain evidence="3">GSE-NOS-MK-12-04C</strain>
    </source>
</reference>
<evidence type="ECO:0000313" key="4">
    <source>
        <dbReference type="Proteomes" id="UP000729701"/>
    </source>
</evidence>
<feature type="repeat" description="TPR" evidence="1">
    <location>
        <begin position="38"/>
        <end position="71"/>
    </location>
</feature>
<protein>
    <submittedName>
        <fullName evidence="3">Tetratricopeptide repeat protein</fullName>
    </submittedName>
</protein>
<keyword evidence="1" id="KW-0802">TPR repeat</keyword>
<comment type="caution">
    <text evidence="3">The sequence shown here is derived from an EMBL/GenBank/DDBJ whole genome shotgun (WGS) entry which is preliminary data.</text>
</comment>
<name>A0A951QWR1_9CYAN</name>
<feature type="repeat" description="TPR" evidence="1">
    <location>
        <begin position="118"/>
        <end position="151"/>
    </location>
</feature>
<feature type="repeat" description="TPR" evidence="1">
    <location>
        <begin position="456"/>
        <end position="489"/>
    </location>
</feature>
<sequence length="1054" mass="118887">MNKQGLQLSGQGKKKEALELFEKALVICREIGDKSGEGKLLNNIGAVYNNLGQYQKALDFYQQSLAISQKIGDKAGEGIIFARIGDIYNNLQEVKLALDYYQQALAINQQTNNKVDSVVILNKIGEVYLRIGQYKKALELISKAHEEINSRGIDRDVTTLGEYLQSPTIFPSIVKKNIATNLGEVYSNLGDFEKAKLLLQKALVIAQAENNRLGEATILDNFGSLYINMAEKESALEYYQKSLKIYQEIKDKSGEANTLMSIGSIDLNLGYYQKAQERYNQALAIFQQNDNKIGQGKTLINLGELNRQLSQYPNALKFLNQALKILTSNKNSLGVAATLNNIGLVYQQLGQQTQALNYFQRALEIRKKIDDLNGLGTTLHNIGLVYDELGKQESALKFYQQALAIRQEIGDQVGEATTLNNIALINSNNGNNQQALNYLKQALSIFQKFGYGTSISNTLDSLGTVYKNNKQYDKALESYQQGLIISKKVGSRFLERVILSHIGDLFAQKKPELAIIFYKQSINIIETTRKDLKALPKEQQQSYITTVADTYRRLADLLLKQDRILEAQQVLDLLKVREIEDYFRSKRGTGQQLVVLRPEEEILKKYDEQQKTAIKLGQELTQLQKIASERQLTPDELQQRNKLVRIQEDFNKQFNQFSELPEIVQLLNQLSRSERKQILDLADLDGLRDDLRLNSAVLFYPLILDDRLELIITTPDSPPLHRTVNVKREDLNRVILQFRQALQNPSLDAKTPARQLYEWLIKPLEKDLKQVNLKTIIYSPDGQLRYIPLSALYDGKQWLAERYRINNITSKSLTNFNVKPQLDKRILAGAFTKGNYNIKVGEVSFPFRGLAFASIEIENLVKLLPNTTKLIDKEFSLLSTTTRMNEYNIVHFATHAAFVPGDATQSFILFGDGSIATLKDIGNWTLNNVDLIVLSACETGLGGKLGNGEEVLGLGYQFQNRGVRATIASLWQVDDGGTQVLINAFYQAWNKNNITKAEALQQAQIALITGNFSDINSQQRGIDVTILPSNLKKTSSSFQHPYYWAPFILIGNGL</sequence>
<accession>A0A951QWR1</accession>
<organism evidence="3 4">
    <name type="scientific">Cyanomargarita calcarea GSE-NOS-MK-12-04C</name>
    <dbReference type="NCBI Taxonomy" id="2839659"/>
    <lineage>
        <taxon>Bacteria</taxon>
        <taxon>Bacillati</taxon>
        <taxon>Cyanobacteriota</taxon>
        <taxon>Cyanophyceae</taxon>
        <taxon>Nostocales</taxon>
        <taxon>Cyanomargaritaceae</taxon>
        <taxon>Cyanomargarita</taxon>
    </lineage>
</organism>
<dbReference type="Proteomes" id="UP000729701">
    <property type="component" value="Unassembled WGS sequence"/>
</dbReference>
<dbReference type="AlphaFoldDB" id="A0A951QWR1"/>
<feature type="repeat" description="TPR" evidence="1">
    <location>
        <begin position="296"/>
        <end position="329"/>
    </location>
</feature>
<dbReference type="Pfam" id="PF12770">
    <property type="entry name" value="CHAT"/>
    <property type="match status" value="1"/>
</dbReference>
<evidence type="ECO:0000256" key="1">
    <source>
        <dbReference type="PROSITE-ProRule" id="PRU00339"/>
    </source>
</evidence>
<evidence type="ECO:0000313" key="3">
    <source>
        <dbReference type="EMBL" id="MBW4671725.1"/>
    </source>
</evidence>
<dbReference type="EMBL" id="JAHHGZ010000052">
    <property type="protein sequence ID" value="MBW4671725.1"/>
    <property type="molecule type" value="Genomic_DNA"/>
</dbReference>
<feature type="repeat" description="TPR" evidence="1">
    <location>
        <begin position="256"/>
        <end position="289"/>
    </location>
</feature>
<feature type="repeat" description="TPR" evidence="1">
    <location>
        <begin position="176"/>
        <end position="209"/>
    </location>
</feature>
<dbReference type="SUPFAM" id="SSF48452">
    <property type="entry name" value="TPR-like"/>
    <property type="match status" value="4"/>
</dbReference>
<proteinExistence type="predicted"/>
<feature type="repeat" description="TPR" evidence="1">
    <location>
        <begin position="376"/>
        <end position="409"/>
    </location>
</feature>
<dbReference type="Pfam" id="PF13424">
    <property type="entry name" value="TPR_12"/>
    <property type="match status" value="6"/>
</dbReference>
<dbReference type="InterPro" id="IPR024983">
    <property type="entry name" value="CHAT_dom"/>
</dbReference>
<dbReference type="PANTHER" id="PTHR10098">
    <property type="entry name" value="RAPSYN-RELATED"/>
    <property type="match status" value="1"/>
</dbReference>
<gene>
    <name evidence="3" type="ORF">KME60_30955</name>
</gene>